<dbReference type="SFLD" id="SFLDG01129">
    <property type="entry name" value="C1.5:_HAD__Beta-PGM__Phosphata"/>
    <property type="match status" value="1"/>
</dbReference>
<dbReference type="GO" id="GO:0016787">
    <property type="term" value="F:hydrolase activity"/>
    <property type="evidence" value="ECO:0007669"/>
    <property type="project" value="UniProtKB-KW"/>
</dbReference>
<keyword evidence="3" id="KW-0460">Magnesium</keyword>
<dbReference type="SFLD" id="SFLDS00003">
    <property type="entry name" value="Haloacid_Dehalogenase"/>
    <property type="match status" value="1"/>
</dbReference>
<dbReference type="InterPro" id="IPR023214">
    <property type="entry name" value="HAD_sf"/>
</dbReference>
<comment type="caution">
    <text evidence="4">The sequence shown here is derived from an EMBL/GenBank/DDBJ whole genome shotgun (WGS) entry which is preliminary data.</text>
</comment>
<dbReference type="RefSeq" id="WP_188921785.1">
    <property type="nucleotide sequence ID" value="NZ_BMPZ01000008.1"/>
</dbReference>
<dbReference type="InterPro" id="IPR006439">
    <property type="entry name" value="HAD-SF_hydro_IA"/>
</dbReference>
<accession>A0A917JVE3</accession>
<proteinExistence type="predicted"/>
<evidence type="ECO:0000256" key="3">
    <source>
        <dbReference type="ARBA" id="ARBA00022842"/>
    </source>
</evidence>
<evidence type="ECO:0000256" key="1">
    <source>
        <dbReference type="ARBA" id="ARBA00001946"/>
    </source>
</evidence>
<reference evidence="4" key="2">
    <citation type="submission" date="2020-09" db="EMBL/GenBank/DDBJ databases">
        <authorList>
            <person name="Sun Q."/>
            <person name="Ohkuma M."/>
        </authorList>
    </citation>
    <scope>NUCLEOTIDE SEQUENCE</scope>
    <source>
        <strain evidence="4">JCM 30804</strain>
    </source>
</reference>
<dbReference type="EMBL" id="BMPZ01000008">
    <property type="protein sequence ID" value="GGI88176.1"/>
    <property type="molecule type" value="Genomic_DNA"/>
</dbReference>
<protein>
    <submittedName>
        <fullName evidence="4">Haloacid dehalogenase</fullName>
    </submittedName>
</protein>
<evidence type="ECO:0000313" key="4">
    <source>
        <dbReference type="EMBL" id="GGI88176.1"/>
    </source>
</evidence>
<dbReference type="PANTHER" id="PTHR46470:SF4">
    <property type="entry name" value="5-AMINO-6-(5-PHOSPHO-D-RIBITYLAMINO)URACIL PHOSPHATASE YIGB"/>
    <property type="match status" value="1"/>
</dbReference>
<reference evidence="4" key="1">
    <citation type="journal article" date="2014" name="Int. J. Syst. Evol. Microbiol.">
        <title>Complete genome sequence of Corynebacterium casei LMG S-19264T (=DSM 44701T), isolated from a smear-ripened cheese.</title>
        <authorList>
            <consortium name="US DOE Joint Genome Institute (JGI-PGF)"/>
            <person name="Walter F."/>
            <person name="Albersmeier A."/>
            <person name="Kalinowski J."/>
            <person name="Ruckert C."/>
        </authorList>
    </citation>
    <scope>NUCLEOTIDE SEQUENCE</scope>
    <source>
        <strain evidence="4">JCM 30804</strain>
    </source>
</reference>
<evidence type="ECO:0000256" key="2">
    <source>
        <dbReference type="ARBA" id="ARBA00022801"/>
    </source>
</evidence>
<evidence type="ECO:0000313" key="5">
    <source>
        <dbReference type="Proteomes" id="UP000613743"/>
    </source>
</evidence>
<sequence>MQIYVRPAPFQVLSFDLDDTLYDNRPAIAIAERELLQHVHQQHPQTVSWQRQDWRAQKLKVLQRNPKLAHDPSAARLEVLTQGFKHLGLGNKAFSAAKDAFDCFYFHRSNFTVETSVLTLLAELGQRYRLIGVTNGNVEAERIGLTPALELVLRAGNGLRMKPYADMFVEASQHLQINLNQVMHIGDSLGSDVAGARLAGCQATWLSPGYGRDQPEADWMANNKHPMLPQVSIQHITELRHFLSC</sequence>
<dbReference type="Pfam" id="PF00702">
    <property type="entry name" value="Hydrolase"/>
    <property type="match status" value="1"/>
</dbReference>
<keyword evidence="5" id="KW-1185">Reference proteome</keyword>
<dbReference type="Gene3D" id="1.20.120.1600">
    <property type="match status" value="1"/>
</dbReference>
<dbReference type="GO" id="GO:0009231">
    <property type="term" value="P:riboflavin biosynthetic process"/>
    <property type="evidence" value="ECO:0007669"/>
    <property type="project" value="TreeGrafter"/>
</dbReference>
<dbReference type="CDD" id="cd01427">
    <property type="entry name" value="HAD_like"/>
    <property type="match status" value="1"/>
</dbReference>
<organism evidence="4 5">
    <name type="scientific">Shewanella gelidii</name>
    <dbReference type="NCBI Taxonomy" id="1642821"/>
    <lineage>
        <taxon>Bacteria</taxon>
        <taxon>Pseudomonadati</taxon>
        <taxon>Pseudomonadota</taxon>
        <taxon>Gammaproteobacteria</taxon>
        <taxon>Alteromonadales</taxon>
        <taxon>Shewanellaceae</taxon>
        <taxon>Shewanella</taxon>
    </lineage>
</organism>
<name>A0A917JVE3_9GAMM</name>
<dbReference type="InterPro" id="IPR036412">
    <property type="entry name" value="HAD-like_sf"/>
</dbReference>
<dbReference type="SUPFAM" id="SSF56784">
    <property type="entry name" value="HAD-like"/>
    <property type="match status" value="1"/>
</dbReference>
<dbReference type="Gene3D" id="3.40.50.1000">
    <property type="entry name" value="HAD superfamily/HAD-like"/>
    <property type="match status" value="1"/>
</dbReference>
<comment type="cofactor">
    <cofactor evidence="1">
        <name>Mg(2+)</name>
        <dbReference type="ChEBI" id="CHEBI:18420"/>
    </cofactor>
</comment>
<dbReference type="PANTHER" id="PTHR46470">
    <property type="entry name" value="N-ACYLNEURAMINATE-9-PHOSPHATASE"/>
    <property type="match status" value="1"/>
</dbReference>
<keyword evidence="2" id="KW-0378">Hydrolase</keyword>
<dbReference type="AlphaFoldDB" id="A0A917JVE3"/>
<dbReference type="NCBIfam" id="TIGR01549">
    <property type="entry name" value="HAD-SF-IA-v1"/>
    <property type="match status" value="1"/>
</dbReference>
<dbReference type="Proteomes" id="UP000613743">
    <property type="component" value="Unassembled WGS sequence"/>
</dbReference>
<dbReference type="InterPro" id="IPR051400">
    <property type="entry name" value="HAD-like_hydrolase"/>
</dbReference>
<gene>
    <name evidence="4" type="ORF">GCM10009332_26970</name>
</gene>